<feature type="transmembrane region" description="Helical" evidence="1">
    <location>
        <begin position="206"/>
        <end position="226"/>
    </location>
</feature>
<gene>
    <name evidence="2" type="ORF">GCM10010976_34190</name>
</gene>
<protein>
    <recommendedName>
        <fullName evidence="4">Pr6Pr family membrane protein</fullName>
    </recommendedName>
</protein>
<evidence type="ECO:0000256" key="1">
    <source>
        <dbReference type="SAM" id="Phobius"/>
    </source>
</evidence>
<feature type="transmembrane region" description="Helical" evidence="1">
    <location>
        <begin position="65"/>
        <end position="86"/>
    </location>
</feature>
<keyword evidence="1" id="KW-0472">Membrane</keyword>
<feature type="transmembrane region" description="Helical" evidence="1">
    <location>
        <begin position="134"/>
        <end position="154"/>
    </location>
</feature>
<feature type="transmembrane region" description="Helical" evidence="1">
    <location>
        <begin position="166"/>
        <end position="186"/>
    </location>
</feature>
<evidence type="ECO:0000313" key="2">
    <source>
        <dbReference type="EMBL" id="GGG60587.1"/>
    </source>
</evidence>
<feature type="transmembrane region" description="Helical" evidence="1">
    <location>
        <begin position="34"/>
        <end position="53"/>
    </location>
</feature>
<dbReference type="InterPro" id="IPR049713">
    <property type="entry name" value="Pr6Pr-like"/>
</dbReference>
<keyword evidence="1" id="KW-0812">Transmembrane</keyword>
<evidence type="ECO:0008006" key="4">
    <source>
        <dbReference type="Google" id="ProtNLM"/>
    </source>
</evidence>
<keyword evidence="1" id="KW-1133">Transmembrane helix</keyword>
<organism evidence="2 3">
    <name type="scientific">Bizionia arctica</name>
    <dbReference type="NCBI Taxonomy" id="1495645"/>
    <lineage>
        <taxon>Bacteria</taxon>
        <taxon>Pseudomonadati</taxon>
        <taxon>Bacteroidota</taxon>
        <taxon>Flavobacteriia</taxon>
        <taxon>Flavobacteriales</taxon>
        <taxon>Flavobacteriaceae</taxon>
        <taxon>Bizionia</taxon>
    </lineage>
</organism>
<comment type="caution">
    <text evidence="2">The sequence shown here is derived from an EMBL/GenBank/DDBJ whole genome shotgun (WGS) entry which is preliminary data.</text>
</comment>
<evidence type="ECO:0000313" key="3">
    <source>
        <dbReference type="Proteomes" id="UP000625976"/>
    </source>
</evidence>
<dbReference type="AlphaFoldDB" id="A0A917GXX8"/>
<dbReference type="NCBIfam" id="NF038065">
    <property type="entry name" value="Pr6Pr"/>
    <property type="match status" value="1"/>
</dbReference>
<sequence length="236" mass="27751">MLSSDFRSENPLTQARTFHIQNRWQTLKKVKRKFEIFGFSIGWFAIIAQFFLMLENRQADIPETIIRFFSFFTILTNIIVALFLTISVFRFKKFPFNLFLAKGTLTAITAFIVIVGLVYQIVLRKIWEPTGLQYIVDELLHTIIPLFMLGYWFFNIRKEDLLLKPVFNWLIYPSIYLVFIIVRGNISGYYPYPFLNIKEIGYESVLLNITVIFTIAIVIMIALSIIGKFKFKNNPL</sequence>
<reference evidence="2" key="1">
    <citation type="journal article" date="2014" name="Int. J. Syst. Evol. Microbiol.">
        <title>Complete genome sequence of Corynebacterium casei LMG S-19264T (=DSM 44701T), isolated from a smear-ripened cheese.</title>
        <authorList>
            <consortium name="US DOE Joint Genome Institute (JGI-PGF)"/>
            <person name="Walter F."/>
            <person name="Albersmeier A."/>
            <person name="Kalinowski J."/>
            <person name="Ruckert C."/>
        </authorList>
    </citation>
    <scope>NUCLEOTIDE SEQUENCE</scope>
    <source>
        <strain evidence="2">CGMCC 1.12751</strain>
    </source>
</reference>
<keyword evidence="3" id="KW-1185">Reference proteome</keyword>
<dbReference type="Proteomes" id="UP000625976">
    <property type="component" value="Unassembled WGS sequence"/>
</dbReference>
<dbReference type="EMBL" id="BMFQ01000007">
    <property type="protein sequence ID" value="GGG60587.1"/>
    <property type="molecule type" value="Genomic_DNA"/>
</dbReference>
<accession>A0A917GXX8</accession>
<proteinExistence type="predicted"/>
<reference evidence="2" key="2">
    <citation type="submission" date="2020-09" db="EMBL/GenBank/DDBJ databases">
        <authorList>
            <person name="Sun Q."/>
            <person name="Zhou Y."/>
        </authorList>
    </citation>
    <scope>NUCLEOTIDE SEQUENCE</scope>
    <source>
        <strain evidence="2">CGMCC 1.12751</strain>
    </source>
</reference>
<name>A0A917GXX8_9FLAO</name>
<feature type="transmembrane region" description="Helical" evidence="1">
    <location>
        <begin position="98"/>
        <end position="122"/>
    </location>
</feature>